<keyword evidence="7" id="KW-1185">Reference proteome</keyword>
<proteinExistence type="predicted"/>
<dbReference type="OrthoDB" id="10261385at2759"/>
<dbReference type="PANTHER" id="PTHR10055">
    <property type="entry name" value="TRYPTOPHANYL-TRNA SYNTHETASE"/>
    <property type="match status" value="1"/>
</dbReference>
<keyword evidence="4" id="KW-0030">Aminoacyl-tRNA synthetase</keyword>
<dbReference type="Gene3D" id="3.40.50.620">
    <property type="entry name" value="HUPs"/>
    <property type="match status" value="1"/>
</dbReference>
<accession>A0A182EZP5</accession>
<evidence type="ECO:0000256" key="5">
    <source>
        <dbReference type="ARBA" id="ARBA00030268"/>
    </source>
</evidence>
<organism evidence="8">
    <name type="scientific">Onchocerca ochengi</name>
    <name type="common">Filarial nematode worm</name>
    <dbReference type="NCBI Taxonomy" id="42157"/>
    <lineage>
        <taxon>Eukaryota</taxon>
        <taxon>Metazoa</taxon>
        <taxon>Ecdysozoa</taxon>
        <taxon>Nematoda</taxon>
        <taxon>Chromadorea</taxon>
        <taxon>Rhabditida</taxon>
        <taxon>Spirurina</taxon>
        <taxon>Spiruromorpha</taxon>
        <taxon>Filarioidea</taxon>
        <taxon>Onchocercidae</taxon>
        <taxon>Onchocerca</taxon>
    </lineage>
</organism>
<evidence type="ECO:0000256" key="1">
    <source>
        <dbReference type="ARBA" id="ARBA00022598"/>
    </source>
</evidence>
<dbReference type="InterPro" id="IPR014729">
    <property type="entry name" value="Rossmann-like_a/b/a_fold"/>
</dbReference>
<keyword evidence="3" id="KW-0067">ATP-binding</keyword>
<sequence>MEQKKPIFIYTGRGPSSGSLHLGHLIPFVFTKWLQDVFDVPLIIQITDDEKFLWKNHTLDEIKRMANENIK</sequence>
<gene>
    <name evidence="6" type="ORF">NOO_LOCUS13655</name>
</gene>
<dbReference type="GO" id="GO:0005524">
    <property type="term" value="F:ATP binding"/>
    <property type="evidence" value="ECO:0007669"/>
    <property type="project" value="UniProtKB-KW"/>
</dbReference>
<evidence type="ECO:0000313" key="7">
    <source>
        <dbReference type="Proteomes" id="UP000271087"/>
    </source>
</evidence>
<dbReference type="PROSITE" id="PS00178">
    <property type="entry name" value="AA_TRNA_LIGASE_I"/>
    <property type="match status" value="1"/>
</dbReference>
<dbReference type="SUPFAM" id="SSF52374">
    <property type="entry name" value="Nucleotidylyl transferase"/>
    <property type="match status" value="1"/>
</dbReference>
<dbReference type="WBParaSite" id="nOo.2.0.1.t13655-RA">
    <property type="protein sequence ID" value="nOo.2.0.1.t13655-RA"/>
    <property type="gene ID" value="nOo.2.0.1.g13655"/>
</dbReference>
<dbReference type="STRING" id="42157.A0A182EZP5"/>
<evidence type="ECO:0000313" key="6">
    <source>
        <dbReference type="EMBL" id="VDN04106.1"/>
    </source>
</evidence>
<evidence type="ECO:0000256" key="4">
    <source>
        <dbReference type="ARBA" id="ARBA00023146"/>
    </source>
</evidence>
<name>A0A182EZP5_ONCOC</name>
<evidence type="ECO:0000256" key="2">
    <source>
        <dbReference type="ARBA" id="ARBA00022741"/>
    </source>
</evidence>
<keyword evidence="1" id="KW-0436">Ligase</keyword>
<protein>
    <recommendedName>
        <fullName evidence="5">Tryptophanyl-tRNA synthetase</fullName>
    </recommendedName>
</protein>
<dbReference type="GO" id="GO:0005737">
    <property type="term" value="C:cytoplasm"/>
    <property type="evidence" value="ECO:0007669"/>
    <property type="project" value="TreeGrafter"/>
</dbReference>
<dbReference type="GO" id="GO:0004830">
    <property type="term" value="F:tryptophan-tRNA ligase activity"/>
    <property type="evidence" value="ECO:0007669"/>
    <property type="project" value="TreeGrafter"/>
</dbReference>
<dbReference type="Proteomes" id="UP000271087">
    <property type="component" value="Unassembled WGS sequence"/>
</dbReference>
<keyword evidence="2" id="KW-0547">Nucleotide-binding</keyword>
<reference evidence="8" key="1">
    <citation type="submission" date="2016-06" db="UniProtKB">
        <authorList>
            <consortium name="WormBaseParasite"/>
        </authorList>
    </citation>
    <scope>IDENTIFICATION</scope>
</reference>
<evidence type="ECO:0000256" key="3">
    <source>
        <dbReference type="ARBA" id="ARBA00022840"/>
    </source>
</evidence>
<dbReference type="GO" id="GO:0006436">
    <property type="term" value="P:tryptophanyl-tRNA aminoacylation"/>
    <property type="evidence" value="ECO:0007669"/>
    <property type="project" value="TreeGrafter"/>
</dbReference>
<evidence type="ECO:0000313" key="8">
    <source>
        <dbReference type="WBParaSite" id="nOo.2.0.1.t13655-RA"/>
    </source>
</evidence>
<dbReference type="InterPro" id="IPR001412">
    <property type="entry name" value="aa-tRNA-synth_I_CS"/>
</dbReference>
<dbReference type="EMBL" id="UYRW01017246">
    <property type="protein sequence ID" value="VDN04106.1"/>
    <property type="molecule type" value="Genomic_DNA"/>
</dbReference>
<dbReference type="PANTHER" id="PTHR10055:SF1">
    <property type="entry name" value="TRYPTOPHAN--TRNA LIGASE, CYTOPLASMIC"/>
    <property type="match status" value="1"/>
</dbReference>
<reference evidence="6 7" key="2">
    <citation type="submission" date="2018-08" db="EMBL/GenBank/DDBJ databases">
        <authorList>
            <person name="Laetsch R D."/>
            <person name="Stevens L."/>
            <person name="Kumar S."/>
            <person name="Blaxter L. M."/>
        </authorList>
    </citation>
    <scope>NUCLEOTIDE SEQUENCE [LARGE SCALE GENOMIC DNA]</scope>
</reference>
<dbReference type="AlphaFoldDB" id="A0A182EZP5"/>